<reference evidence="1 2" key="1">
    <citation type="submission" date="2024-02" db="EMBL/GenBank/DDBJ databases">
        <authorList>
            <person name="Grouzdev D."/>
        </authorList>
    </citation>
    <scope>NUCLEOTIDE SEQUENCE [LARGE SCALE GENOMIC DNA]</scope>
    <source>
        <strain evidence="1 2">9N</strain>
    </source>
</reference>
<name>A0ABU7XHF5_9HYPH</name>
<accession>A0ABU7XHF5</accession>
<proteinExistence type="predicted"/>
<organism evidence="1 2">
    <name type="scientific">Methylocystis borbori</name>
    <dbReference type="NCBI Taxonomy" id="3118750"/>
    <lineage>
        <taxon>Bacteria</taxon>
        <taxon>Pseudomonadati</taxon>
        <taxon>Pseudomonadota</taxon>
        <taxon>Alphaproteobacteria</taxon>
        <taxon>Hyphomicrobiales</taxon>
        <taxon>Methylocystaceae</taxon>
        <taxon>Methylocystis</taxon>
    </lineage>
</organism>
<evidence type="ECO:0000313" key="2">
    <source>
        <dbReference type="Proteomes" id="UP001350748"/>
    </source>
</evidence>
<dbReference type="EMBL" id="JAZHYN010000010">
    <property type="protein sequence ID" value="MEF3365963.1"/>
    <property type="molecule type" value="Genomic_DNA"/>
</dbReference>
<sequence length="75" mass="8100">MTKLLDKAIATVRELPPEMQDDVARMLLSLAGDEAPPIILSEAERAAIAVSKAAAVRGEFATEEQVRAMWAKHGL</sequence>
<evidence type="ECO:0008006" key="3">
    <source>
        <dbReference type="Google" id="ProtNLM"/>
    </source>
</evidence>
<evidence type="ECO:0000313" key="1">
    <source>
        <dbReference type="EMBL" id="MEF3365963.1"/>
    </source>
</evidence>
<protein>
    <recommendedName>
        <fullName evidence="3">Addiction module antitoxin RelB</fullName>
    </recommendedName>
</protein>
<keyword evidence="2" id="KW-1185">Reference proteome</keyword>
<gene>
    <name evidence="1" type="ORF">V3H18_05380</name>
</gene>
<dbReference type="RefSeq" id="WP_332080917.1">
    <property type="nucleotide sequence ID" value="NZ_JAZHYN010000010.1"/>
</dbReference>
<comment type="caution">
    <text evidence="1">The sequence shown here is derived from an EMBL/GenBank/DDBJ whole genome shotgun (WGS) entry which is preliminary data.</text>
</comment>
<dbReference type="Proteomes" id="UP001350748">
    <property type="component" value="Unassembled WGS sequence"/>
</dbReference>